<keyword evidence="3" id="KW-1185">Reference proteome</keyword>
<protein>
    <submittedName>
        <fullName evidence="2">DUF4133 domain-containing protein</fullName>
    </submittedName>
</protein>
<feature type="transmembrane region" description="Helical" evidence="1">
    <location>
        <begin position="52"/>
        <end position="72"/>
    </location>
</feature>
<keyword evidence="1" id="KW-0812">Transmembrane</keyword>
<comment type="caution">
    <text evidence="2">The sequence shown here is derived from an EMBL/GenBank/DDBJ whole genome shotgun (WGS) entry which is preliminary data.</text>
</comment>
<gene>
    <name evidence="2" type="ORF">EG028_19615</name>
</gene>
<keyword evidence="1" id="KW-1133">Transmembrane helix</keyword>
<dbReference type="AlphaFoldDB" id="A0A3N4MBY5"/>
<dbReference type="Pfam" id="PF13571">
    <property type="entry name" value="DUF4133"/>
    <property type="match status" value="1"/>
</dbReference>
<evidence type="ECO:0000256" key="1">
    <source>
        <dbReference type="SAM" id="Phobius"/>
    </source>
</evidence>
<dbReference type="EMBL" id="RMBX01000011">
    <property type="protein sequence ID" value="RPD39336.1"/>
    <property type="molecule type" value="Genomic_DNA"/>
</dbReference>
<dbReference type="OrthoDB" id="1273979at2"/>
<reference evidence="3" key="1">
    <citation type="submission" date="2018-11" db="EMBL/GenBank/DDBJ databases">
        <title>Chitinophaga lutea sp.nov., isolate from arsenic contaminated soil.</title>
        <authorList>
            <person name="Zong Y."/>
        </authorList>
    </citation>
    <scope>NUCLEOTIDE SEQUENCE [LARGE SCALE GENOMIC DNA]</scope>
    <source>
        <strain evidence="3">YLT18</strain>
    </source>
</reference>
<proteinExistence type="predicted"/>
<organism evidence="2 3">
    <name type="scientific">Chitinophaga barathri</name>
    <dbReference type="NCBI Taxonomy" id="1647451"/>
    <lineage>
        <taxon>Bacteria</taxon>
        <taxon>Pseudomonadati</taxon>
        <taxon>Bacteroidota</taxon>
        <taxon>Chitinophagia</taxon>
        <taxon>Chitinophagales</taxon>
        <taxon>Chitinophagaceae</taxon>
        <taxon>Chitinophaga</taxon>
    </lineage>
</organism>
<sequence>MMNSVYTVNKGINKSIEFRGLRAQYIWYFAGGVMALLILFSLMYIIGINTYVSMIVILASGTYLVIKVYQLSDKYGEHGMMKAAARLRVPKSVKCRSRKVFMLIERS</sequence>
<dbReference type="Proteomes" id="UP000279089">
    <property type="component" value="Unassembled WGS sequence"/>
</dbReference>
<accession>A0A3N4MBY5</accession>
<name>A0A3N4MBY5_9BACT</name>
<keyword evidence="1" id="KW-0472">Membrane</keyword>
<evidence type="ECO:0000313" key="2">
    <source>
        <dbReference type="EMBL" id="RPD39336.1"/>
    </source>
</evidence>
<feature type="transmembrane region" description="Helical" evidence="1">
    <location>
        <begin position="25"/>
        <end position="46"/>
    </location>
</feature>
<dbReference type="InterPro" id="IPR025407">
    <property type="entry name" value="DUF4133"/>
</dbReference>
<evidence type="ECO:0000313" key="3">
    <source>
        <dbReference type="Proteomes" id="UP000279089"/>
    </source>
</evidence>